<protein>
    <recommendedName>
        <fullName evidence="3">Secreted protein</fullName>
    </recommendedName>
</protein>
<name>A0ABR4KBC3_9EURO</name>
<dbReference type="Proteomes" id="UP001610446">
    <property type="component" value="Unassembled WGS sequence"/>
</dbReference>
<comment type="caution">
    <text evidence="1">The sequence shown here is derived from an EMBL/GenBank/DDBJ whole genome shotgun (WGS) entry which is preliminary data.</text>
</comment>
<organism evidence="1 2">
    <name type="scientific">Aspergillus pseudoustus</name>
    <dbReference type="NCBI Taxonomy" id="1810923"/>
    <lineage>
        <taxon>Eukaryota</taxon>
        <taxon>Fungi</taxon>
        <taxon>Dikarya</taxon>
        <taxon>Ascomycota</taxon>
        <taxon>Pezizomycotina</taxon>
        <taxon>Eurotiomycetes</taxon>
        <taxon>Eurotiomycetidae</taxon>
        <taxon>Eurotiales</taxon>
        <taxon>Aspergillaceae</taxon>
        <taxon>Aspergillus</taxon>
        <taxon>Aspergillus subgen. Nidulantes</taxon>
    </lineage>
</organism>
<dbReference type="EMBL" id="JBFXLU010000042">
    <property type="protein sequence ID" value="KAL2849586.1"/>
    <property type="molecule type" value="Genomic_DNA"/>
</dbReference>
<gene>
    <name evidence="1" type="ORF">BJY01DRAFT_142590</name>
</gene>
<evidence type="ECO:0008006" key="3">
    <source>
        <dbReference type="Google" id="ProtNLM"/>
    </source>
</evidence>
<evidence type="ECO:0000313" key="2">
    <source>
        <dbReference type="Proteomes" id="UP001610446"/>
    </source>
</evidence>
<reference evidence="1 2" key="1">
    <citation type="submission" date="2024-07" db="EMBL/GenBank/DDBJ databases">
        <title>Section-level genome sequencing and comparative genomics of Aspergillus sections Usti and Cavernicolus.</title>
        <authorList>
            <consortium name="Lawrence Berkeley National Laboratory"/>
            <person name="Nybo J.L."/>
            <person name="Vesth T.C."/>
            <person name="Theobald S."/>
            <person name="Frisvad J.C."/>
            <person name="Larsen T.O."/>
            <person name="Kjaerboelling I."/>
            <person name="Rothschild-Mancinelli K."/>
            <person name="Lyhne E.K."/>
            <person name="Kogle M.E."/>
            <person name="Barry K."/>
            <person name="Clum A."/>
            <person name="Na H."/>
            <person name="Ledsgaard L."/>
            <person name="Lin J."/>
            <person name="Lipzen A."/>
            <person name="Kuo A."/>
            <person name="Riley R."/>
            <person name="Mondo S."/>
            <person name="Labutti K."/>
            <person name="Haridas S."/>
            <person name="Pangalinan J."/>
            <person name="Salamov A.A."/>
            <person name="Simmons B.A."/>
            <person name="Magnuson J.K."/>
            <person name="Chen J."/>
            <person name="Drula E."/>
            <person name="Henrissat B."/>
            <person name="Wiebenga A."/>
            <person name="Lubbers R.J."/>
            <person name="Gomes A.C."/>
            <person name="Makela M.R."/>
            <person name="Stajich J."/>
            <person name="Grigoriev I.V."/>
            <person name="Mortensen U.H."/>
            <person name="De Vries R.P."/>
            <person name="Baker S.E."/>
            <person name="Andersen M.R."/>
        </authorList>
    </citation>
    <scope>NUCLEOTIDE SEQUENCE [LARGE SCALE GENOMIC DNA]</scope>
    <source>
        <strain evidence="1 2">CBS 123904</strain>
    </source>
</reference>
<proteinExistence type="predicted"/>
<accession>A0ABR4KBC3</accession>
<sequence length="95" mass="10443">MMPEAWACVAFAPPASFAQHLQLSIIVEAIYTRPLQTVYFFNLSDFKIPMLIHKVPSSFTASQGPTTLSESIVSKTVAKRDPCRKDPLSETAPSS</sequence>
<evidence type="ECO:0000313" key="1">
    <source>
        <dbReference type="EMBL" id="KAL2849586.1"/>
    </source>
</evidence>
<keyword evidence="2" id="KW-1185">Reference proteome</keyword>